<dbReference type="EMBL" id="JYDT01000123">
    <property type="protein sequence ID" value="KRY84082.1"/>
    <property type="molecule type" value="Genomic_DNA"/>
</dbReference>
<dbReference type="AlphaFoldDB" id="A0A0V1FDV4"/>
<protein>
    <submittedName>
        <fullName evidence="3">Uncharacterized protein</fullName>
    </submittedName>
</protein>
<accession>A0A0V1FDV4</accession>
<gene>
    <name evidence="3" type="ORF">T4D_7851</name>
</gene>
<keyword evidence="2" id="KW-0812">Transmembrane</keyword>
<comment type="caution">
    <text evidence="3">The sequence shown here is derived from an EMBL/GenBank/DDBJ whole genome shotgun (WGS) entry which is preliminary data.</text>
</comment>
<evidence type="ECO:0000313" key="4">
    <source>
        <dbReference type="Proteomes" id="UP000054995"/>
    </source>
</evidence>
<keyword evidence="2" id="KW-0472">Membrane</keyword>
<organism evidence="3 4">
    <name type="scientific">Trichinella pseudospiralis</name>
    <name type="common">Parasitic roundworm</name>
    <dbReference type="NCBI Taxonomy" id="6337"/>
    <lineage>
        <taxon>Eukaryota</taxon>
        <taxon>Metazoa</taxon>
        <taxon>Ecdysozoa</taxon>
        <taxon>Nematoda</taxon>
        <taxon>Enoplea</taxon>
        <taxon>Dorylaimia</taxon>
        <taxon>Trichinellida</taxon>
        <taxon>Trichinellidae</taxon>
        <taxon>Trichinella</taxon>
    </lineage>
</organism>
<proteinExistence type="predicted"/>
<sequence length="157" mass="17002">MATWSAKNVAANGPVEKILAHVASPDAGLEYIRGPTAAFDHDYASSSQSNVASSQSEEQIAGKQNQVISGLESVKEQDRGKGTNVCQSDETSTKLSTKELKNATAFPPDTGCGHERSSFEILFFLIIILLFIGVRRKALRWVISVTSAESEEDEPEE</sequence>
<reference evidence="3 4" key="1">
    <citation type="submission" date="2015-01" db="EMBL/GenBank/DDBJ databases">
        <title>Evolution of Trichinella species and genotypes.</title>
        <authorList>
            <person name="Korhonen P.K."/>
            <person name="Edoardo P."/>
            <person name="Giuseppe L.R."/>
            <person name="Gasser R.B."/>
        </authorList>
    </citation>
    <scope>NUCLEOTIDE SEQUENCE [LARGE SCALE GENOMIC DNA]</scope>
    <source>
        <strain evidence="3">ISS470</strain>
    </source>
</reference>
<keyword evidence="4" id="KW-1185">Reference proteome</keyword>
<feature type="region of interest" description="Disordered" evidence="1">
    <location>
        <begin position="43"/>
        <end position="102"/>
    </location>
</feature>
<evidence type="ECO:0000256" key="1">
    <source>
        <dbReference type="SAM" id="MobiDB-lite"/>
    </source>
</evidence>
<feature type="transmembrane region" description="Helical" evidence="2">
    <location>
        <begin position="117"/>
        <end position="134"/>
    </location>
</feature>
<name>A0A0V1FDV4_TRIPS</name>
<feature type="compositionally biased region" description="Low complexity" evidence="1">
    <location>
        <begin position="44"/>
        <end position="56"/>
    </location>
</feature>
<feature type="compositionally biased region" description="Polar residues" evidence="1">
    <location>
        <begin position="84"/>
        <end position="95"/>
    </location>
</feature>
<dbReference type="Proteomes" id="UP000054995">
    <property type="component" value="Unassembled WGS sequence"/>
</dbReference>
<evidence type="ECO:0000313" key="3">
    <source>
        <dbReference type="EMBL" id="KRY84082.1"/>
    </source>
</evidence>
<keyword evidence="2" id="KW-1133">Transmembrane helix</keyword>
<evidence type="ECO:0000256" key="2">
    <source>
        <dbReference type="SAM" id="Phobius"/>
    </source>
</evidence>